<dbReference type="SMART" id="SM00849">
    <property type="entry name" value="Lactamase_B"/>
    <property type="match status" value="1"/>
</dbReference>
<feature type="domain" description="Metallo-beta-lactamase" evidence="1">
    <location>
        <begin position="27"/>
        <end position="206"/>
    </location>
</feature>
<proteinExistence type="predicted"/>
<dbReference type="GO" id="GO:0016787">
    <property type="term" value="F:hydrolase activity"/>
    <property type="evidence" value="ECO:0007669"/>
    <property type="project" value="UniProtKB-KW"/>
</dbReference>
<gene>
    <name evidence="2" type="ORF">FB558_8415</name>
</gene>
<sequence length="296" mass="32202">MASPEYTEIEYGGVTVLAGARRGAYPYGNSLLVRGAAETVVVDPSLSLVAVAPPADAVVVSHAHEDHVAGLVRYEVPVHVHEADLPAVRSHELMLAGYGLPPHVADGVDESLRNEFHLQDRPDATGLTDGTTFDLGGRTVTVVHLPGHTAGHSGLLIEPDGFLFVADIDLSSFGPYYGDVGSSLADFEASMRRCREIEARWYGTFHQKGVIEGATEFRRRLDDFLAVVARRDATLLAFLDEPRSVPEIVEHRLVYRPHVDAPHVPTVERRTAVQHLDRLIGAGAVVEVEPGRFRVT</sequence>
<dbReference type="PANTHER" id="PTHR23131">
    <property type="entry name" value="ENDORIBONUCLEASE LACTB2"/>
    <property type="match status" value="1"/>
</dbReference>
<name>A0A543CXS0_9PSEU</name>
<keyword evidence="3" id="KW-1185">Reference proteome</keyword>
<dbReference type="InterPro" id="IPR001279">
    <property type="entry name" value="Metallo-B-lactamas"/>
</dbReference>
<keyword evidence="2" id="KW-0378">Hydrolase</keyword>
<dbReference type="RefSeq" id="WP_142064929.1">
    <property type="nucleotide sequence ID" value="NZ_VFPA01000008.1"/>
</dbReference>
<accession>A0A543CXS0</accession>
<dbReference type="Pfam" id="PF00753">
    <property type="entry name" value="Lactamase_B"/>
    <property type="match status" value="1"/>
</dbReference>
<dbReference type="OrthoDB" id="2971563at2"/>
<dbReference type="AlphaFoldDB" id="A0A543CXS0"/>
<organism evidence="2 3">
    <name type="scientific">Pseudonocardia kunmingensis</name>
    <dbReference type="NCBI Taxonomy" id="630975"/>
    <lineage>
        <taxon>Bacteria</taxon>
        <taxon>Bacillati</taxon>
        <taxon>Actinomycetota</taxon>
        <taxon>Actinomycetes</taxon>
        <taxon>Pseudonocardiales</taxon>
        <taxon>Pseudonocardiaceae</taxon>
        <taxon>Pseudonocardia</taxon>
    </lineage>
</organism>
<reference evidence="2 3" key="1">
    <citation type="submission" date="2019-06" db="EMBL/GenBank/DDBJ databases">
        <title>Sequencing the genomes of 1000 actinobacteria strains.</title>
        <authorList>
            <person name="Klenk H.-P."/>
        </authorList>
    </citation>
    <scope>NUCLEOTIDE SEQUENCE [LARGE SCALE GENOMIC DNA]</scope>
    <source>
        <strain evidence="2 3">DSM 45301</strain>
    </source>
</reference>
<dbReference type="InterPro" id="IPR036866">
    <property type="entry name" value="RibonucZ/Hydroxyglut_hydro"/>
</dbReference>
<dbReference type="EMBL" id="VFPA01000008">
    <property type="protein sequence ID" value="TQM01896.1"/>
    <property type="molecule type" value="Genomic_DNA"/>
</dbReference>
<dbReference type="PANTHER" id="PTHR23131:SF0">
    <property type="entry name" value="ENDORIBONUCLEASE LACTB2"/>
    <property type="match status" value="1"/>
</dbReference>
<dbReference type="InterPro" id="IPR050662">
    <property type="entry name" value="Sec-metab_biosynth-thioest"/>
</dbReference>
<evidence type="ECO:0000313" key="3">
    <source>
        <dbReference type="Proteomes" id="UP000315677"/>
    </source>
</evidence>
<dbReference type="Gene3D" id="3.60.15.10">
    <property type="entry name" value="Ribonuclease Z/Hydroxyacylglutathione hydrolase-like"/>
    <property type="match status" value="1"/>
</dbReference>
<comment type="caution">
    <text evidence="2">The sequence shown here is derived from an EMBL/GenBank/DDBJ whole genome shotgun (WGS) entry which is preliminary data.</text>
</comment>
<dbReference type="CDD" id="cd06262">
    <property type="entry name" value="metallo-hydrolase-like_MBL-fold"/>
    <property type="match status" value="1"/>
</dbReference>
<protein>
    <submittedName>
        <fullName evidence="2">Glyoxylase-like metal-dependent hydrolase (Beta-lactamase superfamily II)</fullName>
    </submittedName>
</protein>
<evidence type="ECO:0000313" key="2">
    <source>
        <dbReference type="EMBL" id="TQM01896.1"/>
    </source>
</evidence>
<dbReference type="SUPFAM" id="SSF56281">
    <property type="entry name" value="Metallo-hydrolase/oxidoreductase"/>
    <property type="match status" value="1"/>
</dbReference>
<dbReference type="Proteomes" id="UP000315677">
    <property type="component" value="Unassembled WGS sequence"/>
</dbReference>
<evidence type="ECO:0000259" key="1">
    <source>
        <dbReference type="SMART" id="SM00849"/>
    </source>
</evidence>